<gene>
    <name evidence="1" type="ORF">UFOPK1726_01173</name>
</gene>
<dbReference type="AlphaFoldDB" id="A0A6J6F8W0"/>
<dbReference type="PRINTS" id="PR00507">
    <property type="entry name" value="N12N6MTFRASE"/>
</dbReference>
<reference evidence="1" key="1">
    <citation type="submission" date="2020-05" db="EMBL/GenBank/DDBJ databases">
        <authorList>
            <person name="Chiriac C."/>
            <person name="Salcher M."/>
            <person name="Ghai R."/>
            <person name="Kavagutti S V."/>
        </authorList>
    </citation>
    <scope>NUCLEOTIDE SEQUENCE</scope>
</reference>
<proteinExistence type="predicted"/>
<name>A0A6J6F8W0_9ZZZZ</name>
<accession>A0A6J6F8W0</accession>
<protein>
    <submittedName>
        <fullName evidence="1">Unannotated protein</fullName>
    </submittedName>
</protein>
<organism evidence="1">
    <name type="scientific">freshwater metagenome</name>
    <dbReference type="NCBI Taxonomy" id="449393"/>
    <lineage>
        <taxon>unclassified sequences</taxon>
        <taxon>metagenomes</taxon>
        <taxon>ecological metagenomes</taxon>
    </lineage>
</organism>
<dbReference type="Gene3D" id="3.40.50.150">
    <property type="entry name" value="Vaccinia Virus protein VP39"/>
    <property type="match status" value="1"/>
</dbReference>
<evidence type="ECO:0000313" key="1">
    <source>
        <dbReference type="EMBL" id="CAB4585066.1"/>
    </source>
</evidence>
<sequence>MKRTVDKEQYFTPPELAQECISLVDQLYGLDKFDLIVEPSAGDGSFLNFLPKKVSIGVDIAPQAPNIFKSDFLQWLPEKLKANSKVLTIGNPPFGARASLALKFIDHAAVFSDVIAFVLPMSFNKYTFQNMLAANLHLVKSIDCADVYMTPSGSMKVNTVFQIWERRLEARKKIERKMNHPHFKMRHAHLSRTSTDELAELRNKFEFAVAQVGSNFAPKDPLSLDKGSYWFVAPLVKGVRERFARMDFSHLDGKNLAHKSLSKSDIIEAYEVVLAADGISIEDKKIIQDALY</sequence>
<dbReference type="InterPro" id="IPR029063">
    <property type="entry name" value="SAM-dependent_MTases_sf"/>
</dbReference>
<dbReference type="EMBL" id="CAEZTT010000180">
    <property type="protein sequence ID" value="CAB4585066.1"/>
    <property type="molecule type" value="Genomic_DNA"/>
</dbReference>
<dbReference type="SUPFAM" id="SSF53335">
    <property type="entry name" value="S-adenosyl-L-methionine-dependent methyltransferases"/>
    <property type="match status" value="1"/>
</dbReference>